<evidence type="ECO:0000313" key="1">
    <source>
        <dbReference type="EMBL" id="ACM22224.1"/>
    </source>
</evidence>
<organism evidence="1 2">
    <name type="scientific">Thermotoga neapolitana (strain ATCC 49049 / DSM 4359 / NBRC 107923 / NS-E)</name>
    <dbReference type="NCBI Taxonomy" id="309803"/>
    <lineage>
        <taxon>Bacteria</taxon>
        <taxon>Thermotogati</taxon>
        <taxon>Thermotogota</taxon>
        <taxon>Thermotogae</taxon>
        <taxon>Thermotogales</taxon>
        <taxon>Thermotogaceae</taxon>
        <taxon>Thermotoga</taxon>
    </lineage>
</organism>
<dbReference type="AlphaFoldDB" id="B9KB28"/>
<proteinExistence type="predicted"/>
<accession>B9KB28</accession>
<dbReference type="eggNOG" id="ENOG50336J2">
    <property type="taxonomic scope" value="Bacteria"/>
</dbReference>
<evidence type="ECO:0008006" key="3">
    <source>
        <dbReference type="Google" id="ProtNLM"/>
    </source>
</evidence>
<reference evidence="1 2" key="1">
    <citation type="journal article" date="2009" name="Biosci. Biotechnol. Biochem.">
        <title>WeGAS: a web-based microbial genome annotation system.</title>
        <authorList>
            <person name="Lee D."/>
            <person name="Seo H."/>
            <person name="Park C."/>
            <person name="Park K."/>
        </authorList>
    </citation>
    <scope>NUCLEOTIDE SEQUENCE [LARGE SCALE GENOMIC DNA]</scope>
    <source>
        <strain evidence="2">ATCC 49049 / DSM 4359 / NBRC 107923 / NS-E</strain>
    </source>
</reference>
<sequence>MLLIIFVEGNDDERFFERIVVPVLKKKFDSVKLVKYAQMKKERLESYIRSITSAGWDYIYVTDMDDSPCVTARKQQIQNYLPNIDPKRVVVVIREIESWYLAGLNKDKSRDLKIKERKLKNTENITKEQFNRLIPEKYSRINFMIELLENFSIETAKQKNRSFKYFVEKFCS</sequence>
<dbReference type="RefSeq" id="WP_012644934.1">
    <property type="nucleotide sequence ID" value="NC_011978.1"/>
</dbReference>
<gene>
    <name evidence="1" type="ordered locus">CTN_0048</name>
</gene>
<name>B9KB28_THENN</name>
<keyword evidence="2" id="KW-1185">Reference proteome</keyword>
<dbReference type="KEGG" id="tna:CTN_0048"/>
<dbReference type="EMBL" id="CP000916">
    <property type="protein sequence ID" value="ACM22224.1"/>
    <property type="molecule type" value="Genomic_DNA"/>
</dbReference>
<dbReference type="HOGENOM" id="CLU_1507388_0_0_0"/>
<protein>
    <recommendedName>
        <fullName evidence="3">DUF4276 family protein</fullName>
    </recommendedName>
</protein>
<evidence type="ECO:0000313" key="2">
    <source>
        <dbReference type="Proteomes" id="UP000000445"/>
    </source>
</evidence>
<dbReference type="Proteomes" id="UP000000445">
    <property type="component" value="Chromosome"/>
</dbReference>